<evidence type="ECO:0000256" key="9">
    <source>
        <dbReference type="SAM" id="MobiDB-lite"/>
    </source>
</evidence>
<gene>
    <name evidence="11" type="ORF">RMAR0315_LOCUS5396</name>
</gene>
<dbReference type="PANTHER" id="PTHR22996:SF0">
    <property type="entry name" value="RE60872P-RELATED"/>
    <property type="match status" value="1"/>
</dbReference>
<dbReference type="InterPro" id="IPR001841">
    <property type="entry name" value="Znf_RING"/>
</dbReference>
<organism evidence="11">
    <name type="scientific">Rhodosorus marinus</name>
    <dbReference type="NCBI Taxonomy" id="101924"/>
    <lineage>
        <taxon>Eukaryota</taxon>
        <taxon>Rhodophyta</taxon>
        <taxon>Stylonematophyceae</taxon>
        <taxon>Stylonematales</taxon>
        <taxon>Stylonemataceae</taxon>
        <taxon>Rhodosorus</taxon>
    </lineage>
</organism>
<accession>A0A7S0BK56</accession>
<reference evidence="11" key="1">
    <citation type="submission" date="2021-01" db="EMBL/GenBank/DDBJ databases">
        <authorList>
            <person name="Corre E."/>
            <person name="Pelletier E."/>
            <person name="Niang G."/>
            <person name="Scheremetjew M."/>
            <person name="Finn R."/>
            <person name="Kale V."/>
            <person name="Holt S."/>
            <person name="Cochrane G."/>
            <person name="Meng A."/>
            <person name="Brown T."/>
            <person name="Cohen L."/>
        </authorList>
    </citation>
    <scope>NUCLEOTIDE SEQUENCE</scope>
    <source>
        <strain evidence="11">UTEX LB 2760</strain>
    </source>
</reference>
<dbReference type="PANTHER" id="PTHR22996">
    <property type="entry name" value="MAHOGUNIN"/>
    <property type="match status" value="1"/>
</dbReference>
<evidence type="ECO:0000256" key="6">
    <source>
        <dbReference type="ARBA" id="ARBA00022786"/>
    </source>
</evidence>
<sequence>MGNSGSHAGEEQASVEEGDRAAGRPSNNATRSGRTLGPRPSSTAQVPQTPYDVGSGQPGARVPVTRSISESVKVKNKFLLVKDSWKFVRDESDPSLLLLTLDFHSYVPGTLSLYFLATDSNARTERRKASVSFTEALPKRQSKHKFAEGQRQSFTQKAPDGLPEKFLSPENMVHDDSRGYYPVVLVMEVDSSRISSFQEKVSCYVTFGYIAKSGSSYDVRAVKKSIIVNQQQIEMFEIYGLDHRKGNPASNESECVICLSEEREIAILPCRHLCLCTNCAQSFFQRQSDRCPVCRVRVENMLRISLGNDSDVPAPPTEHGGGQPVAT</sequence>
<evidence type="ECO:0000256" key="3">
    <source>
        <dbReference type="ARBA" id="ARBA00022679"/>
    </source>
</evidence>
<evidence type="ECO:0000256" key="5">
    <source>
        <dbReference type="ARBA" id="ARBA00022771"/>
    </source>
</evidence>
<evidence type="ECO:0000256" key="1">
    <source>
        <dbReference type="ARBA" id="ARBA00000900"/>
    </source>
</evidence>
<keyword evidence="7" id="KW-0862">Zinc</keyword>
<evidence type="ECO:0000256" key="8">
    <source>
        <dbReference type="PROSITE-ProRule" id="PRU00175"/>
    </source>
</evidence>
<dbReference type="SMART" id="SM00184">
    <property type="entry name" value="RING"/>
    <property type="match status" value="1"/>
</dbReference>
<keyword evidence="6" id="KW-0833">Ubl conjugation pathway</keyword>
<name>A0A7S0BK56_9RHOD</name>
<feature type="region of interest" description="Disordered" evidence="9">
    <location>
        <begin position="1"/>
        <end position="62"/>
    </location>
</feature>
<dbReference type="AlphaFoldDB" id="A0A7S0BK56"/>
<dbReference type="InterPro" id="IPR045194">
    <property type="entry name" value="MGRN1/RNF157-like"/>
</dbReference>
<dbReference type="GO" id="GO:0016567">
    <property type="term" value="P:protein ubiquitination"/>
    <property type="evidence" value="ECO:0007669"/>
    <property type="project" value="TreeGrafter"/>
</dbReference>
<dbReference type="PROSITE" id="PS50089">
    <property type="entry name" value="ZF_RING_2"/>
    <property type="match status" value="1"/>
</dbReference>
<feature type="domain" description="RING-type" evidence="10">
    <location>
        <begin position="255"/>
        <end position="295"/>
    </location>
</feature>
<dbReference type="EC" id="2.3.2.27" evidence="2"/>
<keyword evidence="4" id="KW-0479">Metal-binding</keyword>
<evidence type="ECO:0000256" key="2">
    <source>
        <dbReference type="ARBA" id="ARBA00012483"/>
    </source>
</evidence>
<dbReference type="Pfam" id="PF13920">
    <property type="entry name" value="zf-C3HC4_3"/>
    <property type="match status" value="1"/>
</dbReference>
<dbReference type="GO" id="GO:0061630">
    <property type="term" value="F:ubiquitin protein ligase activity"/>
    <property type="evidence" value="ECO:0007669"/>
    <property type="project" value="UniProtKB-EC"/>
</dbReference>
<dbReference type="SUPFAM" id="SSF57850">
    <property type="entry name" value="RING/U-box"/>
    <property type="match status" value="1"/>
</dbReference>
<dbReference type="InterPro" id="IPR013083">
    <property type="entry name" value="Znf_RING/FYVE/PHD"/>
</dbReference>
<evidence type="ECO:0000313" key="11">
    <source>
        <dbReference type="EMBL" id="CAD8395410.1"/>
    </source>
</evidence>
<dbReference type="InterPro" id="IPR058981">
    <property type="entry name" value="MGRN1/RNF157-like_N"/>
</dbReference>
<proteinExistence type="predicted"/>
<evidence type="ECO:0000256" key="4">
    <source>
        <dbReference type="ARBA" id="ARBA00022723"/>
    </source>
</evidence>
<evidence type="ECO:0000256" key="7">
    <source>
        <dbReference type="ARBA" id="ARBA00022833"/>
    </source>
</evidence>
<dbReference type="Pfam" id="PF26192">
    <property type="entry name" value="RNF157-like_N"/>
    <property type="match status" value="1"/>
</dbReference>
<comment type="catalytic activity">
    <reaction evidence="1">
        <text>S-ubiquitinyl-[E2 ubiquitin-conjugating enzyme]-L-cysteine + [acceptor protein]-L-lysine = [E2 ubiquitin-conjugating enzyme]-L-cysteine + N(6)-ubiquitinyl-[acceptor protein]-L-lysine.</text>
        <dbReference type="EC" id="2.3.2.27"/>
    </reaction>
</comment>
<keyword evidence="5 8" id="KW-0863">Zinc-finger</keyword>
<dbReference type="Gene3D" id="3.30.40.10">
    <property type="entry name" value="Zinc/RING finger domain, C3HC4 (zinc finger)"/>
    <property type="match status" value="1"/>
</dbReference>
<dbReference type="GO" id="GO:0008270">
    <property type="term" value="F:zinc ion binding"/>
    <property type="evidence" value="ECO:0007669"/>
    <property type="project" value="UniProtKB-KW"/>
</dbReference>
<keyword evidence="3" id="KW-0808">Transferase</keyword>
<dbReference type="EMBL" id="HBEK01009871">
    <property type="protein sequence ID" value="CAD8395410.1"/>
    <property type="molecule type" value="Transcribed_RNA"/>
</dbReference>
<evidence type="ECO:0000259" key="10">
    <source>
        <dbReference type="PROSITE" id="PS50089"/>
    </source>
</evidence>
<protein>
    <recommendedName>
        <fullName evidence="2">RING-type E3 ubiquitin transferase</fullName>
        <ecNumber evidence="2">2.3.2.27</ecNumber>
    </recommendedName>
</protein>
<feature type="region of interest" description="Disordered" evidence="9">
    <location>
        <begin position="307"/>
        <end position="327"/>
    </location>
</feature>